<evidence type="ECO:0000256" key="3">
    <source>
        <dbReference type="ARBA" id="ARBA00023274"/>
    </source>
</evidence>
<dbReference type="InterPro" id="IPR016180">
    <property type="entry name" value="Ribosomal_uL16_dom"/>
</dbReference>
<dbReference type="EMBL" id="CAJVPI010000371">
    <property type="protein sequence ID" value="CAG8526317.1"/>
    <property type="molecule type" value="Genomic_DNA"/>
</dbReference>
<dbReference type="InterPro" id="IPR047873">
    <property type="entry name" value="Ribosomal_uL16"/>
</dbReference>
<dbReference type="Pfam" id="PF00252">
    <property type="entry name" value="Ribosomal_L16"/>
    <property type="match status" value="1"/>
</dbReference>
<organism evidence="5 6">
    <name type="scientific">Paraglomus brasilianum</name>
    <dbReference type="NCBI Taxonomy" id="144538"/>
    <lineage>
        <taxon>Eukaryota</taxon>
        <taxon>Fungi</taxon>
        <taxon>Fungi incertae sedis</taxon>
        <taxon>Mucoromycota</taxon>
        <taxon>Glomeromycotina</taxon>
        <taxon>Glomeromycetes</taxon>
        <taxon>Paraglomerales</taxon>
        <taxon>Paraglomeraceae</taxon>
        <taxon>Paraglomus</taxon>
    </lineage>
</organism>
<evidence type="ECO:0000256" key="1">
    <source>
        <dbReference type="ARBA" id="ARBA00008931"/>
    </source>
</evidence>
<dbReference type="OrthoDB" id="268521at2759"/>
<evidence type="ECO:0000256" key="2">
    <source>
        <dbReference type="ARBA" id="ARBA00022980"/>
    </source>
</evidence>
<dbReference type="NCBIfam" id="TIGR01164">
    <property type="entry name" value="rplP_bact"/>
    <property type="match status" value="1"/>
</dbReference>
<dbReference type="GO" id="GO:0019843">
    <property type="term" value="F:rRNA binding"/>
    <property type="evidence" value="ECO:0007669"/>
    <property type="project" value="InterPro"/>
</dbReference>
<keyword evidence="3 4" id="KW-0687">Ribonucleoprotein</keyword>
<proteinExistence type="inferred from homology"/>
<dbReference type="SUPFAM" id="SSF54686">
    <property type="entry name" value="Ribosomal protein L16p/L10e"/>
    <property type="match status" value="1"/>
</dbReference>
<keyword evidence="2 4" id="KW-0689">Ribosomal protein</keyword>
<dbReference type="InterPro" id="IPR036920">
    <property type="entry name" value="Ribosomal_uL16_sf"/>
</dbReference>
<dbReference type="GO" id="GO:0005762">
    <property type="term" value="C:mitochondrial large ribosomal subunit"/>
    <property type="evidence" value="ECO:0007669"/>
    <property type="project" value="TreeGrafter"/>
</dbReference>
<sequence length="203" mass="22783">MLSSTRSSLLRHINTELRSSLPIPSLLSHFCLPPSPAYHLSFIQIQRRYRAEFAPRNVTRRKAHKGRVPIRIGGSTKGTTIVFGDYGLRVKDGVRLSSQQLTAAHWAIRRKIKSVKGSRLWMRVFPDIPVTSKGNESRMGKGKGAFEYWACRVPKDKIVFEIGGGGIRKEVAKEALRLAGDKLPVTTEFVERATKENNISLQS</sequence>
<evidence type="ECO:0000256" key="4">
    <source>
        <dbReference type="RuleBase" id="RU004413"/>
    </source>
</evidence>
<name>A0A9N9ABM4_9GLOM</name>
<evidence type="ECO:0000313" key="5">
    <source>
        <dbReference type="EMBL" id="CAG8526317.1"/>
    </source>
</evidence>
<protein>
    <submittedName>
        <fullName evidence="5">8911_t:CDS:1</fullName>
    </submittedName>
</protein>
<dbReference type="CDD" id="cd01433">
    <property type="entry name" value="Ribosomal_L16_L10e"/>
    <property type="match status" value="1"/>
</dbReference>
<accession>A0A9N9ABM4</accession>
<comment type="caution">
    <text evidence="5">The sequence shown here is derived from an EMBL/GenBank/DDBJ whole genome shotgun (WGS) entry which is preliminary data.</text>
</comment>
<dbReference type="PROSITE" id="PS00701">
    <property type="entry name" value="RIBOSOMAL_L16_2"/>
    <property type="match status" value="1"/>
</dbReference>
<dbReference type="AlphaFoldDB" id="A0A9N9ABM4"/>
<dbReference type="InterPro" id="IPR020798">
    <property type="entry name" value="Ribosomal_uL16_CS"/>
</dbReference>
<dbReference type="PRINTS" id="PR00060">
    <property type="entry name" value="RIBOSOMALL16"/>
</dbReference>
<keyword evidence="6" id="KW-1185">Reference proteome</keyword>
<comment type="similarity">
    <text evidence="1 4">Belongs to the universal ribosomal protein uL16 family.</text>
</comment>
<dbReference type="Proteomes" id="UP000789739">
    <property type="component" value="Unassembled WGS sequence"/>
</dbReference>
<dbReference type="Gene3D" id="3.90.1170.10">
    <property type="entry name" value="Ribosomal protein L10e/L16"/>
    <property type="match status" value="1"/>
</dbReference>
<dbReference type="PANTHER" id="PTHR12220">
    <property type="entry name" value="50S/60S RIBOSOMAL PROTEIN L16"/>
    <property type="match status" value="1"/>
</dbReference>
<evidence type="ECO:0000313" key="6">
    <source>
        <dbReference type="Proteomes" id="UP000789739"/>
    </source>
</evidence>
<gene>
    <name evidence="5" type="ORF">PBRASI_LOCUS3887</name>
</gene>
<dbReference type="GO" id="GO:0032543">
    <property type="term" value="P:mitochondrial translation"/>
    <property type="evidence" value="ECO:0007669"/>
    <property type="project" value="TreeGrafter"/>
</dbReference>
<reference evidence="5" key="1">
    <citation type="submission" date="2021-06" db="EMBL/GenBank/DDBJ databases">
        <authorList>
            <person name="Kallberg Y."/>
            <person name="Tangrot J."/>
            <person name="Rosling A."/>
        </authorList>
    </citation>
    <scope>NUCLEOTIDE SEQUENCE</scope>
    <source>
        <strain evidence="5">BR232B</strain>
    </source>
</reference>
<dbReference type="InterPro" id="IPR000114">
    <property type="entry name" value="Ribosomal_uL16_bact-type"/>
</dbReference>
<dbReference type="GO" id="GO:0003735">
    <property type="term" value="F:structural constituent of ribosome"/>
    <property type="evidence" value="ECO:0007669"/>
    <property type="project" value="InterPro"/>
</dbReference>
<dbReference type="PANTHER" id="PTHR12220:SF13">
    <property type="entry name" value="LARGE RIBOSOMAL SUBUNIT PROTEIN UL16M"/>
    <property type="match status" value="1"/>
</dbReference>